<gene>
    <name evidence="1" type="ORF">AB840_08065</name>
</gene>
<accession>A0A0J6WW24</accession>
<dbReference type="Proteomes" id="UP000036503">
    <property type="component" value="Unassembled WGS sequence"/>
</dbReference>
<name>A0A0J6WW24_9FIRM</name>
<keyword evidence="2" id="KW-1185">Reference proteome</keyword>
<dbReference type="AlphaFoldDB" id="A0A0J6WW24"/>
<sequence>MSLNVSGLTWYDIKYEMIHKGHRIFPMSFFATLNQVKPMIQCDNHKCKYNQRGHCVNMHLTVERERCVCFELRQSQRQKYTHETDINHEPVKYTKRNRILK</sequence>
<comment type="caution">
    <text evidence="1">The sequence shown here is derived from an EMBL/GenBank/DDBJ whole genome shotgun (WGS) entry which is preliminary data.</text>
</comment>
<dbReference type="InParanoid" id="A0A0J6WW24"/>
<protein>
    <submittedName>
        <fullName evidence="1">Uncharacterized protein</fullName>
    </submittedName>
</protein>
<evidence type="ECO:0000313" key="1">
    <source>
        <dbReference type="EMBL" id="KMO86413.1"/>
    </source>
</evidence>
<reference evidence="1 2" key="1">
    <citation type="submission" date="2015-06" db="EMBL/GenBank/DDBJ databases">
        <title>Draft genome sequence of beer spoilage bacterium Megasphaera cerevisiae type strain 20462.</title>
        <authorList>
            <person name="Kutumbaka K."/>
            <person name="Pasmowitz J."/>
            <person name="Mategko J."/>
            <person name="Reyes D."/>
            <person name="Friedrich A."/>
            <person name="Han S."/>
            <person name="Martens-Habbena W."/>
            <person name="Neal-McKinney J."/>
            <person name="Janagama H.K."/>
            <person name="Nadala C."/>
            <person name="Samadpour M."/>
        </authorList>
    </citation>
    <scope>NUCLEOTIDE SEQUENCE [LARGE SCALE GENOMIC DNA]</scope>
    <source>
        <strain evidence="1 2">DSM 20462</strain>
    </source>
</reference>
<proteinExistence type="predicted"/>
<dbReference type="EMBL" id="LEKT01000023">
    <property type="protein sequence ID" value="KMO86413.1"/>
    <property type="molecule type" value="Genomic_DNA"/>
</dbReference>
<organism evidence="1 2">
    <name type="scientific">Megasphaera cerevisiae DSM 20462</name>
    <dbReference type="NCBI Taxonomy" id="1122219"/>
    <lineage>
        <taxon>Bacteria</taxon>
        <taxon>Bacillati</taxon>
        <taxon>Bacillota</taxon>
        <taxon>Negativicutes</taxon>
        <taxon>Veillonellales</taxon>
        <taxon>Veillonellaceae</taxon>
        <taxon>Megasphaera</taxon>
    </lineage>
</organism>
<evidence type="ECO:0000313" key="2">
    <source>
        <dbReference type="Proteomes" id="UP000036503"/>
    </source>
</evidence>
<dbReference type="PATRIC" id="fig|1122219.3.peg.1300"/>